<feature type="domain" description="DUF6533" evidence="2">
    <location>
        <begin position="21"/>
        <end position="64"/>
    </location>
</feature>
<dbReference type="Pfam" id="PF20151">
    <property type="entry name" value="DUF6533"/>
    <property type="match status" value="1"/>
</dbReference>
<comment type="caution">
    <text evidence="3">The sequence shown here is derived from an EMBL/GenBank/DDBJ whole genome shotgun (WGS) entry which is preliminary data.</text>
</comment>
<feature type="transmembrane region" description="Helical" evidence="1">
    <location>
        <begin position="201"/>
        <end position="221"/>
    </location>
</feature>
<proteinExistence type="predicted"/>
<dbReference type="EMBL" id="JANAWD010000367">
    <property type="protein sequence ID" value="KAJ3480577.1"/>
    <property type="molecule type" value="Genomic_DNA"/>
</dbReference>
<dbReference type="AlphaFoldDB" id="A0AAD5YC68"/>
<name>A0AAD5YC68_9APHY</name>
<sequence length="307" mass="34091">MSILGTFDPTSFGFLPELIVVVSSLTLLVYDHLLTFHAEIQLVWRRKFSGVTVMFLVIRYCTLFGKLSYIAFSISASTISINQGYNYKVAATFLLMMIVFGFLASISIWLFNILRIYAVWGKNWYCALLVGVVGLGITCIGFPSLTFVPTMPKVTPGITIRRQLSRLMLENGVVYFLALATIDAFTLGALNRYINSTTTNFYFFTYFIDTVSAILVSRFILSLRSVDLPRSNVPGEQSVSGSGHSVWSSTLRFADQIRSFDVVANIGAPLDHGEEVEREHSSDVGMGEFHGASILEYPVAIETTQDA</sequence>
<protein>
    <recommendedName>
        <fullName evidence="2">DUF6533 domain-containing protein</fullName>
    </recommendedName>
</protein>
<evidence type="ECO:0000313" key="3">
    <source>
        <dbReference type="EMBL" id="KAJ3480577.1"/>
    </source>
</evidence>
<organism evidence="3 4">
    <name type="scientific">Meripilus lineatus</name>
    <dbReference type="NCBI Taxonomy" id="2056292"/>
    <lineage>
        <taxon>Eukaryota</taxon>
        <taxon>Fungi</taxon>
        <taxon>Dikarya</taxon>
        <taxon>Basidiomycota</taxon>
        <taxon>Agaricomycotina</taxon>
        <taxon>Agaricomycetes</taxon>
        <taxon>Polyporales</taxon>
        <taxon>Meripilaceae</taxon>
        <taxon>Meripilus</taxon>
    </lineage>
</organism>
<feature type="transmembrane region" description="Helical" evidence="1">
    <location>
        <begin position="50"/>
        <end position="72"/>
    </location>
</feature>
<evidence type="ECO:0000313" key="4">
    <source>
        <dbReference type="Proteomes" id="UP001212997"/>
    </source>
</evidence>
<evidence type="ECO:0000259" key="2">
    <source>
        <dbReference type="Pfam" id="PF20151"/>
    </source>
</evidence>
<keyword evidence="1" id="KW-1133">Transmembrane helix</keyword>
<feature type="transmembrane region" description="Helical" evidence="1">
    <location>
        <begin position="93"/>
        <end position="118"/>
    </location>
</feature>
<keyword evidence="1" id="KW-0472">Membrane</keyword>
<feature type="transmembrane region" description="Helical" evidence="1">
    <location>
        <begin position="169"/>
        <end position="189"/>
    </location>
</feature>
<accession>A0AAD5YC68</accession>
<feature type="transmembrane region" description="Helical" evidence="1">
    <location>
        <begin position="12"/>
        <end position="30"/>
    </location>
</feature>
<evidence type="ECO:0000256" key="1">
    <source>
        <dbReference type="SAM" id="Phobius"/>
    </source>
</evidence>
<gene>
    <name evidence="3" type="ORF">NLI96_g8251</name>
</gene>
<keyword evidence="4" id="KW-1185">Reference proteome</keyword>
<feature type="transmembrane region" description="Helical" evidence="1">
    <location>
        <begin position="124"/>
        <end position="148"/>
    </location>
</feature>
<keyword evidence="1" id="KW-0812">Transmembrane</keyword>
<dbReference type="InterPro" id="IPR045340">
    <property type="entry name" value="DUF6533"/>
</dbReference>
<reference evidence="3" key="1">
    <citation type="submission" date="2022-07" db="EMBL/GenBank/DDBJ databases">
        <title>Genome Sequence of Physisporinus lineatus.</title>
        <authorList>
            <person name="Buettner E."/>
        </authorList>
    </citation>
    <scope>NUCLEOTIDE SEQUENCE</scope>
    <source>
        <strain evidence="3">VT162</strain>
    </source>
</reference>
<dbReference type="Proteomes" id="UP001212997">
    <property type="component" value="Unassembled WGS sequence"/>
</dbReference>